<comment type="caution">
    <text evidence="2">The sequence shown here is derived from an EMBL/GenBank/DDBJ whole genome shotgun (WGS) entry which is preliminary data.</text>
</comment>
<sequence length="124" mass="14161">MYSIKPGKNIGDIIRYKIRHVAAEEMLHASLVANLIVAIGRQPVFYSPEMIPFYPNPLPHFKQGHLMTHLSKADEKTLNTFIQIEKPEPKPRSGNSETFSSEFELQVVSSKIYVIFKIKIAYSL</sequence>
<name>A0A397T742_9GLOM</name>
<dbReference type="EMBL" id="QKYT01000110">
    <property type="protein sequence ID" value="RIA93129.1"/>
    <property type="molecule type" value="Genomic_DNA"/>
</dbReference>
<accession>A0A397T742</accession>
<dbReference type="AlphaFoldDB" id="A0A397T742"/>
<dbReference type="PANTHER" id="PTHR34400">
    <property type="match status" value="1"/>
</dbReference>
<reference evidence="2 3" key="1">
    <citation type="submission" date="2018-06" db="EMBL/GenBank/DDBJ databases">
        <title>Comparative genomics reveals the genomic features of Rhizophagus irregularis, R. cerebriforme, R. diaphanum and Gigaspora rosea, and their symbiotic lifestyle signature.</title>
        <authorList>
            <person name="Morin E."/>
            <person name="San Clemente H."/>
            <person name="Chen E.C.H."/>
            <person name="De La Providencia I."/>
            <person name="Hainaut M."/>
            <person name="Kuo A."/>
            <person name="Kohler A."/>
            <person name="Murat C."/>
            <person name="Tang N."/>
            <person name="Roy S."/>
            <person name="Loubradou J."/>
            <person name="Henrissat B."/>
            <person name="Grigoriev I.V."/>
            <person name="Corradi N."/>
            <person name="Roux C."/>
            <person name="Martin F.M."/>
        </authorList>
    </citation>
    <scope>NUCLEOTIDE SEQUENCE [LARGE SCALE GENOMIC DNA]</scope>
    <source>
        <strain evidence="2 3">DAOM 227022</strain>
    </source>
</reference>
<organism evidence="2 3">
    <name type="scientific">Glomus cerebriforme</name>
    <dbReference type="NCBI Taxonomy" id="658196"/>
    <lineage>
        <taxon>Eukaryota</taxon>
        <taxon>Fungi</taxon>
        <taxon>Fungi incertae sedis</taxon>
        <taxon>Mucoromycota</taxon>
        <taxon>Glomeromycotina</taxon>
        <taxon>Glomeromycetes</taxon>
        <taxon>Glomerales</taxon>
        <taxon>Glomeraceae</taxon>
        <taxon>Glomus</taxon>
    </lineage>
</organism>
<keyword evidence="3" id="KW-1185">Reference proteome</keyword>
<dbReference type="Gene3D" id="1.20.1260.10">
    <property type="match status" value="1"/>
</dbReference>
<evidence type="ECO:0000259" key="1">
    <source>
        <dbReference type="Pfam" id="PF12902"/>
    </source>
</evidence>
<dbReference type="STRING" id="658196.A0A397T742"/>
<proteinExistence type="predicted"/>
<evidence type="ECO:0000313" key="2">
    <source>
        <dbReference type="EMBL" id="RIA93129.1"/>
    </source>
</evidence>
<evidence type="ECO:0000313" key="3">
    <source>
        <dbReference type="Proteomes" id="UP000265703"/>
    </source>
</evidence>
<dbReference type="Pfam" id="PF12902">
    <property type="entry name" value="Ferritin-like"/>
    <property type="match status" value="1"/>
</dbReference>
<protein>
    <submittedName>
        <fullName evidence="2">Ferritin-like-domain-containing protein</fullName>
    </submittedName>
</protein>
<dbReference type="InterPro" id="IPR012347">
    <property type="entry name" value="Ferritin-like"/>
</dbReference>
<dbReference type="Proteomes" id="UP000265703">
    <property type="component" value="Unassembled WGS sequence"/>
</dbReference>
<dbReference type="InterPro" id="IPR026820">
    <property type="entry name" value="VioB/RebD_dom"/>
</dbReference>
<dbReference type="OrthoDB" id="2427302at2759"/>
<dbReference type="PANTHER" id="PTHR34400:SF4">
    <property type="entry name" value="MEMBRANE PROTEIN"/>
    <property type="match status" value="1"/>
</dbReference>
<gene>
    <name evidence="2" type="ORF">C1645_29776</name>
</gene>
<feature type="domain" description="Iminophenyl-pyruvate dimer synthase" evidence="1">
    <location>
        <begin position="1"/>
        <end position="92"/>
    </location>
</feature>